<feature type="transmembrane region" description="Helical" evidence="1">
    <location>
        <begin position="401"/>
        <end position="420"/>
    </location>
</feature>
<evidence type="ECO:0000313" key="3">
    <source>
        <dbReference type="Proteomes" id="UP000294721"/>
    </source>
</evidence>
<feature type="transmembrane region" description="Helical" evidence="1">
    <location>
        <begin position="375"/>
        <end position="395"/>
    </location>
</feature>
<feature type="transmembrane region" description="Helical" evidence="1">
    <location>
        <begin position="751"/>
        <end position="770"/>
    </location>
</feature>
<dbReference type="InterPro" id="IPR050545">
    <property type="entry name" value="Mycobact_MmpL"/>
</dbReference>
<dbReference type="Gene3D" id="1.20.1640.10">
    <property type="entry name" value="Multidrug efflux transporter AcrB transmembrane domain"/>
    <property type="match status" value="2"/>
</dbReference>
<feature type="transmembrane region" description="Helical" evidence="1">
    <location>
        <begin position="316"/>
        <end position="337"/>
    </location>
</feature>
<feature type="transmembrane region" description="Helical" evidence="1">
    <location>
        <begin position="720"/>
        <end position="739"/>
    </location>
</feature>
<keyword evidence="1" id="KW-0812">Transmembrane</keyword>
<evidence type="ECO:0000313" key="2">
    <source>
        <dbReference type="EMBL" id="TCP04885.1"/>
    </source>
</evidence>
<dbReference type="Proteomes" id="UP000294721">
    <property type="component" value="Unassembled WGS sequence"/>
</dbReference>
<keyword evidence="3" id="KW-1185">Reference proteome</keyword>
<dbReference type="EMBL" id="SLXE01000017">
    <property type="protein sequence ID" value="TCP04885.1"/>
    <property type="molecule type" value="Genomic_DNA"/>
</dbReference>
<gene>
    <name evidence="2" type="ORF">EV680_11725</name>
</gene>
<protein>
    <submittedName>
        <fullName evidence="2">Exporter</fullName>
    </submittedName>
</protein>
<proteinExistence type="predicted"/>
<dbReference type="SUPFAM" id="SSF82866">
    <property type="entry name" value="Multidrug efflux transporter AcrB transmembrane domain"/>
    <property type="match status" value="2"/>
</dbReference>
<feature type="transmembrane region" description="Helical" evidence="1">
    <location>
        <begin position="290"/>
        <end position="310"/>
    </location>
</feature>
<dbReference type="PANTHER" id="PTHR33406">
    <property type="entry name" value="MEMBRANE PROTEIN MJ1562-RELATED"/>
    <property type="match status" value="1"/>
</dbReference>
<accession>A0ABY2BY09</accession>
<keyword evidence="1" id="KW-1133">Transmembrane helix</keyword>
<feature type="transmembrane region" description="Helical" evidence="1">
    <location>
        <begin position="20"/>
        <end position="43"/>
    </location>
</feature>
<sequence>MKPIGRLKTFETIMSHKLRFFYTLFIAITAVFLIYTLAARAWLQTDLTALLPAEQSADAVWQAADKAAEAQLNGQVVLLAGSDDAQQAFQTAAEVAKLWRSSGVFAEVDSEIAPDLAQLRPAVQRLGLAVLPQRQREWLQSDPQAYFRQRAEDALNPFAAPSPLPLDQDWLGFGRFTLAQAQPLSKLQWHAESGMLFTEDESGKTWVWLRARLPEQSGVANGSEDLLPLLAQSRSLAEQQGVQTLSAGGALFAAAAKADAERESRLMSAAGLLLTFSLLLWVFRSGRVFWLALPLAAGLLTGLAASLLLFGQVHVLTLVISTSLLGMLVDFPLHWLAPSVFPRPSESRAAAHPASRLSDGLSWQAGAAMRHARPVFLTSLAITVLGYALLWFTPLPVLRQTAVFSGFALLGAFGATVWWLPPLFARYQPKAVPFAAWVQRLYPLTGRLKQRLRRKGWLALAALLLLAGLWRSSWHDDIRQWVSMPPELLAQAQQIGALSGQDFSGQYLLIEAPDEDMLLQRSADVRRALQPLLDAQQLGAVQSLDQWIMPVAGQQALQRRLSELAALPQTWAAMREIGVPRQTMRQALREAAAAPPLTLSQSLQTPLAEAWRPLYLGEAAPGRFAAVARLQAMENAAAVQAAVRHLEGVRWVDKRAHLNELFHHTRNQAAWLKLASYALAWLLLWKIFGARRGALILAVPLASALGVVALLGWLGVPVSLFAMFGLLLVSAIGVDYAVYAYAAHESAPARLGGMLLAALTTGISFGLLALSSTPAVAAFGTTVALGVVLNLLFAAWLLRE</sequence>
<feature type="transmembrane region" description="Helical" evidence="1">
    <location>
        <begin position="776"/>
        <end position="798"/>
    </location>
</feature>
<keyword evidence="1" id="KW-0472">Membrane</keyword>
<reference evidence="2 3" key="1">
    <citation type="submission" date="2019-03" db="EMBL/GenBank/DDBJ databases">
        <title>Genomic Encyclopedia of Type Strains, Phase IV (KMG-IV): sequencing the most valuable type-strain genomes for metagenomic binning, comparative biology and taxonomic classification.</title>
        <authorList>
            <person name="Goeker M."/>
        </authorList>
    </citation>
    <scope>NUCLEOTIDE SEQUENCE [LARGE SCALE GENOMIC DNA]</scope>
    <source>
        <strain evidence="2 3">DSM 17474</strain>
    </source>
</reference>
<organism evidence="2 3">
    <name type="scientific">Uruburuella suis</name>
    <dbReference type="NCBI Taxonomy" id="252130"/>
    <lineage>
        <taxon>Bacteria</taxon>
        <taxon>Pseudomonadati</taxon>
        <taxon>Pseudomonadota</taxon>
        <taxon>Betaproteobacteria</taxon>
        <taxon>Neisseriales</taxon>
        <taxon>Neisseriaceae</taxon>
        <taxon>Uruburuella</taxon>
    </lineage>
</organism>
<name>A0ABY2BY09_9NEIS</name>
<dbReference type="PANTHER" id="PTHR33406:SF13">
    <property type="entry name" value="MEMBRANE PROTEIN YDFJ"/>
    <property type="match status" value="1"/>
</dbReference>
<evidence type="ECO:0000256" key="1">
    <source>
        <dbReference type="SAM" id="Phobius"/>
    </source>
</evidence>
<comment type="caution">
    <text evidence="2">The sequence shown here is derived from an EMBL/GenBank/DDBJ whole genome shotgun (WGS) entry which is preliminary data.</text>
</comment>
<feature type="transmembrane region" description="Helical" evidence="1">
    <location>
        <begin position="457"/>
        <end position="474"/>
    </location>
</feature>
<feature type="transmembrane region" description="Helical" evidence="1">
    <location>
        <begin position="695"/>
        <end position="714"/>
    </location>
</feature>